<dbReference type="HAMAP" id="MF_00360">
    <property type="entry name" value="Ribosomal_bS6"/>
    <property type="match status" value="1"/>
</dbReference>
<dbReference type="NCBIfam" id="TIGR00166">
    <property type="entry name" value="S6"/>
    <property type="match status" value="1"/>
</dbReference>
<evidence type="ECO:0000313" key="3">
    <source>
        <dbReference type="EMBL" id="VAX32790.1"/>
    </source>
</evidence>
<keyword evidence="3" id="KW-0687">Ribonucleoprotein</keyword>
<evidence type="ECO:0000256" key="1">
    <source>
        <dbReference type="ARBA" id="ARBA00009512"/>
    </source>
</evidence>
<dbReference type="Pfam" id="PF01250">
    <property type="entry name" value="Ribosomal_S6"/>
    <property type="match status" value="1"/>
</dbReference>
<feature type="region of interest" description="Disordered" evidence="2">
    <location>
        <begin position="127"/>
        <end position="180"/>
    </location>
</feature>
<sequence>MISTVLALTHVKSGLTLNPRGGKELRSYQSVLILKPDFDEAQIGECLEKITDLIKSHGGACLKVDKWGKKRLAYKVKKSRFGYYLNIYHTCENEKVPSLEAKYKLYEAIIKFMVLRLDDKELARAMSTGEEAEEGAAPAETEAKKDGGSSEGDKKEGDTKEEVASAEASPASEEKKEGGE</sequence>
<evidence type="ECO:0000256" key="2">
    <source>
        <dbReference type="SAM" id="MobiDB-lite"/>
    </source>
</evidence>
<dbReference type="CDD" id="cd00473">
    <property type="entry name" value="bS6"/>
    <property type="match status" value="1"/>
</dbReference>
<dbReference type="PANTHER" id="PTHR21011:SF1">
    <property type="entry name" value="SMALL RIBOSOMAL SUBUNIT PROTEIN BS6M"/>
    <property type="match status" value="1"/>
</dbReference>
<name>A0A3B1DD44_9ZZZZ</name>
<dbReference type="Gene3D" id="3.30.70.60">
    <property type="match status" value="1"/>
</dbReference>
<proteinExistence type="inferred from homology"/>
<accession>A0A3B1DD44</accession>
<dbReference type="AlphaFoldDB" id="A0A3B1DD44"/>
<dbReference type="GO" id="GO:0006412">
    <property type="term" value="P:translation"/>
    <property type="evidence" value="ECO:0007669"/>
    <property type="project" value="InterPro"/>
</dbReference>
<organism evidence="3">
    <name type="scientific">hydrothermal vent metagenome</name>
    <dbReference type="NCBI Taxonomy" id="652676"/>
    <lineage>
        <taxon>unclassified sequences</taxon>
        <taxon>metagenomes</taxon>
        <taxon>ecological metagenomes</taxon>
    </lineage>
</organism>
<dbReference type="EMBL" id="UOGG01000222">
    <property type="protein sequence ID" value="VAX32790.1"/>
    <property type="molecule type" value="Genomic_DNA"/>
</dbReference>
<comment type="similarity">
    <text evidence="1">Belongs to the bacterial ribosomal protein bS6 family.</text>
</comment>
<dbReference type="InterPro" id="IPR014717">
    <property type="entry name" value="Transl_elong_EF1B/ribsomal_bS6"/>
</dbReference>
<reference evidence="3" key="1">
    <citation type="submission" date="2018-06" db="EMBL/GenBank/DDBJ databases">
        <authorList>
            <person name="Zhirakovskaya E."/>
        </authorList>
    </citation>
    <scope>NUCLEOTIDE SEQUENCE</scope>
</reference>
<keyword evidence="3" id="KW-0689">Ribosomal protein</keyword>
<gene>
    <name evidence="3" type="ORF">MNBD_NITROSPINAE05-1260</name>
</gene>
<dbReference type="GO" id="GO:0005840">
    <property type="term" value="C:ribosome"/>
    <property type="evidence" value="ECO:0007669"/>
    <property type="project" value="UniProtKB-KW"/>
</dbReference>
<protein>
    <submittedName>
        <fullName evidence="3">SSU ribosomal protein S6p</fullName>
    </submittedName>
</protein>
<dbReference type="InterPro" id="IPR020814">
    <property type="entry name" value="Ribosomal_S6_plastid/chlpt"/>
</dbReference>
<dbReference type="SUPFAM" id="SSF54995">
    <property type="entry name" value="Ribosomal protein S6"/>
    <property type="match status" value="1"/>
</dbReference>
<dbReference type="GO" id="GO:0003735">
    <property type="term" value="F:structural constituent of ribosome"/>
    <property type="evidence" value="ECO:0007669"/>
    <property type="project" value="InterPro"/>
</dbReference>
<feature type="compositionally biased region" description="Basic and acidic residues" evidence="2">
    <location>
        <begin position="141"/>
        <end position="163"/>
    </location>
</feature>
<dbReference type="InterPro" id="IPR000529">
    <property type="entry name" value="Ribosomal_bS6"/>
</dbReference>
<dbReference type="GO" id="GO:0070181">
    <property type="term" value="F:small ribosomal subunit rRNA binding"/>
    <property type="evidence" value="ECO:0007669"/>
    <property type="project" value="TreeGrafter"/>
</dbReference>
<dbReference type="PANTHER" id="PTHR21011">
    <property type="entry name" value="MITOCHONDRIAL 28S RIBOSOMAL PROTEIN S6"/>
    <property type="match status" value="1"/>
</dbReference>
<dbReference type="GO" id="GO:0005737">
    <property type="term" value="C:cytoplasm"/>
    <property type="evidence" value="ECO:0007669"/>
    <property type="project" value="UniProtKB-ARBA"/>
</dbReference>
<dbReference type="InterPro" id="IPR035980">
    <property type="entry name" value="Ribosomal_bS6_sf"/>
</dbReference>